<dbReference type="InterPro" id="IPR052222">
    <property type="entry name" value="DESIGUAL"/>
</dbReference>
<organism evidence="9">
    <name type="scientific">Selaginella moellendorffii</name>
    <name type="common">Spikemoss</name>
    <dbReference type="NCBI Taxonomy" id="88036"/>
    <lineage>
        <taxon>Eukaryota</taxon>
        <taxon>Viridiplantae</taxon>
        <taxon>Streptophyta</taxon>
        <taxon>Embryophyta</taxon>
        <taxon>Tracheophyta</taxon>
        <taxon>Lycopodiopsida</taxon>
        <taxon>Selaginellales</taxon>
        <taxon>Selaginellaceae</taxon>
        <taxon>Selaginella</taxon>
    </lineage>
</organism>
<evidence type="ECO:0000313" key="8">
    <source>
        <dbReference type="EMBL" id="EFJ31801.1"/>
    </source>
</evidence>
<reference evidence="8 9" key="1">
    <citation type="journal article" date="2011" name="Science">
        <title>The Selaginella genome identifies genetic changes associated with the evolution of vascular plants.</title>
        <authorList>
            <person name="Banks J.A."/>
            <person name="Nishiyama T."/>
            <person name="Hasebe M."/>
            <person name="Bowman J.L."/>
            <person name="Gribskov M."/>
            <person name="dePamphilis C."/>
            <person name="Albert V.A."/>
            <person name="Aono N."/>
            <person name="Aoyama T."/>
            <person name="Ambrose B.A."/>
            <person name="Ashton N.W."/>
            <person name="Axtell M.J."/>
            <person name="Barker E."/>
            <person name="Barker M.S."/>
            <person name="Bennetzen J.L."/>
            <person name="Bonawitz N.D."/>
            <person name="Chapple C."/>
            <person name="Cheng C."/>
            <person name="Correa L.G."/>
            <person name="Dacre M."/>
            <person name="DeBarry J."/>
            <person name="Dreyer I."/>
            <person name="Elias M."/>
            <person name="Engstrom E.M."/>
            <person name="Estelle M."/>
            <person name="Feng L."/>
            <person name="Finet C."/>
            <person name="Floyd S.K."/>
            <person name="Frommer W.B."/>
            <person name="Fujita T."/>
            <person name="Gramzow L."/>
            <person name="Gutensohn M."/>
            <person name="Harholt J."/>
            <person name="Hattori M."/>
            <person name="Heyl A."/>
            <person name="Hirai T."/>
            <person name="Hiwatashi Y."/>
            <person name="Ishikawa M."/>
            <person name="Iwata M."/>
            <person name="Karol K.G."/>
            <person name="Koehler B."/>
            <person name="Kolukisaoglu U."/>
            <person name="Kubo M."/>
            <person name="Kurata T."/>
            <person name="Lalonde S."/>
            <person name="Li K."/>
            <person name="Li Y."/>
            <person name="Litt A."/>
            <person name="Lyons E."/>
            <person name="Manning G."/>
            <person name="Maruyama T."/>
            <person name="Michael T.P."/>
            <person name="Mikami K."/>
            <person name="Miyazaki S."/>
            <person name="Morinaga S."/>
            <person name="Murata T."/>
            <person name="Mueller-Roeber B."/>
            <person name="Nelson D.R."/>
            <person name="Obara M."/>
            <person name="Oguri Y."/>
            <person name="Olmstead R.G."/>
            <person name="Onodera N."/>
            <person name="Petersen B.L."/>
            <person name="Pils B."/>
            <person name="Prigge M."/>
            <person name="Rensing S.A."/>
            <person name="Riano-Pachon D.M."/>
            <person name="Roberts A.W."/>
            <person name="Sato Y."/>
            <person name="Scheller H.V."/>
            <person name="Schulz B."/>
            <person name="Schulz C."/>
            <person name="Shakirov E.V."/>
            <person name="Shibagaki N."/>
            <person name="Shinohara N."/>
            <person name="Shippen D.E."/>
            <person name="Soerensen I."/>
            <person name="Sotooka R."/>
            <person name="Sugimoto N."/>
            <person name="Sugita M."/>
            <person name="Sumikawa N."/>
            <person name="Tanurdzic M."/>
            <person name="Theissen G."/>
            <person name="Ulvskov P."/>
            <person name="Wakazuki S."/>
            <person name="Weng J.K."/>
            <person name="Willats W.W."/>
            <person name="Wipf D."/>
            <person name="Wolf P.G."/>
            <person name="Yang L."/>
            <person name="Zimmer A.D."/>
            <person name="Zhu Q."/>
            <person name="Mitros T."/>
            <person name="Hellsten U."/>
            <person name="Loque D."/>
            <person name="Otillar R."/>
            <person name="Salamov A."/>
            <person name="Schmutz J."/>
            <person name="Shapiro H."/>
            <person name="Lindquist E."/>
            <person name="Lucas S."/>
            <person name="Rokhsar D."/>
            <person name="Grigoriev I.V."/>
        </authorList>
    </citation>
    <scope>NUCLEOTIDE SEQUENCE [LARGE SCALE GENOMIC DNA]</scope>
</reference>
<gene>
    <name evidence="8" type="ORF">SELMODRAFT_87869</name>
</gene>
<dbReference type="InParanoid" id="D8R6Z7"/>
<proteinExistence type="inferred from homology"/>
<dbReference type="PANTHER" id="PTHR31769">
    <property type="entry name" value="OS07G0462200 PROTEIN-RELATED"/>
    <property type="match status" value="1"/>
</dbReference>
<dbReference type="AlphaFoldDB" id="D8R6Z7"/>
<evidence type="ECO:0000256" key="4">
    <source>
        <dbReference type="ARBA" id="ARBA00022989"/>
    </source>
</evidence>
<keyword evidence="4 7" id="KW-1133">Transmembrane helix</keyword>
<dbReference type="Pfam" id="PF06749">
    <property type="entry name" value="DUF1218"/>
    <property type="match status" value="1"/>
</dbReference>
<dbReference type="GO" id="GO:0012505">
    <property type="term" value="C:endomembrane system"/>
    <property type="evidence" value="ECO:0007669"/>
    <property type="project" value="UniProtKB-SubCell"/>
</dbReference>
<comment type="similarity">
    <text evidence="6">Belongs to the DESIGUAL family.</text>
</comment>
<dbReference type="OrthoDB" id="1931917at2759"/>
<feature type="transmembrane region" description="Helical" evidence="7">
    <location>
        <begin position="89"/>
        <end position="109"/>
    </location>
</feature>
<keyword evidence="2 7" id="KW-0812">Transmembrane</keyword>
<dbReference type="eggNOG" id="ENOG502QVU8">
    <property type="taxonomic scope" value="Eukaryota"/>
</dbReference>
<dbReference type="OMA" id="AIFFPYS"/>
<evidence type="ECO:0000256" key="1">
    <source>
        <dbReference type="ARBA" id="ARBA00004127"/>
    </source>
</evidence>
<protein>
    <submittedName>
        <fullName evidence="8">Uncharacterized protein</fullName>
    </submittedName>
</protein>
<evidence type="ECO:0000256" key="3">
    <source>
        <dbReference type="ARBA" id="ARBA00022729"/>
    </source>
</evidence>
<dbReference type="HOGENOM" id="CLU_088400_0_0_1"/>
<keyword evidence="5 7" id="KW-0472">Membrane</keyword>
<evidence type="ECO:0000256" key="7">
    <source>
        <dbReference type="SAM" id="Phobius"/>
    </source>
</evidence>
<dbReference type="KEGG" id="smo:SELMODRAFT_87869"/>
<dbReference type="InterPro" id="IPR009606">
    <property type="entry name" value="DEAL/Modifying_wall_lignin1/2"/>
</dbReference>
<accession>D8R6Z7</accession>
<feature type="transmembrane region" description="Helical" evidence="7">
    <location>
        <begin position="54"/>
        <end position="77"/>
    </location>
</feature>
<evidence type="ECO:0000256" key="5">
    <source>
        <dbReference type="ARBA" id="ARBA00023136"/>
    </source>
</evidence>
<keyword evidence="9" id="KW-1185">Reference proteome</keyword>
<dbReference type="Proteomes" id="UP000001514">
    <property type="component" value="Unassembled WGS sequence"/>
</dbReference>
<comment type="subcellular location">
    <subcellularLocation>
        <location evidence="1">Endomembrane system</location>
        <topology evidence="1">Multi-pass membrane protein</topology>
    </subcellularLocation>
</comment>
<dbReference type="FunCoup" id="D8R6Z7">
    <property type="interactions" value="1658"/>
</dbReference>
<dbReference type="EMBL" id="GL377573">
    <property type="protein sequence ID" value="EFJ31801.1"/>
    <property type="molecule type" value="Genomic_DNA"/>
</dbReference>
<name>D8R6Z7_SELML</name>
<keyword evidence="3" id="KW-0732">Signal</keyword>
<feature type="transmembrane region" description="Helical" evidence="7">
    <location>
        <begin position="144"/>
        <end position="166"/>
    </location>
</feature>
<sequence>MALGLVARAALLVSTLGALAFILGIMAENKKPESVTSTTVNGITICHYPSDASISLGAAAVAVLFVTTCVALVALFFPYDGKHIPHSALWKNAAFTTFFVLSLAVYLTAEGLLLWTTISESMHHKQNKHYHLAADGCPTAKTGLFGGAAFLALDSTLFWLICLMLLGNAREDHFGMEDEASMKGIYAEIPHDSTVIPPANKV</sequence>
<dbReference type="Gramene" id="EFJ31801">
    <property type="protein sequence ID" value="EFJ31801"/>
    <property type="gene ID" value="SELMODRAFT_87869"/>
</dbReference>
<evidence type="ECO:0000256" key="6">
    <source>
        <dbReference type="ARBA" id="ARBA00029467"/>
    </source>
</evidence>
<evidence type="ECO:0000256" key="2">
    <source>
        <dbReference type="ARBA" id="ARBA00022692"/>
    </source>
</evidence>
<evidence type="ECO:0000313" key="9">
    <source>
        <dbReference type="Proteomes" id="UP000001514"/>
    </source>
</evidence>